<keyword evidence="2" id="KW-1185">Reference proteome</keyword>
<sequence length="39" mass="4420">MRLIGRRWHVLLLGKCCGVKSGPYETFASAEGPQRAKRF</sequence>
<name>A0A0C2I8D9_9PSED</name>
<proteinExistence type="predicted"/>
<dbReference type="PATRIC" id="fig|226910.6.peg.3098"/>
<dbReference type="AlphaFoldDB" id="A0A0C2I8D9"/>
<gene>
    <name evidence="1" type="ORF">UCMB321_3110</name>
</gene>
<dbReference type="Proteomes" id="UP000031535">
    <property type="component" value="Unassembled WGS sequence"/>
</dbReference>
<evidence type="ECO:0000313" key="2">
    <source>
        <dbReference type="Proteomes" id="UP000031535"/>
    </source>
</evidence>
<comment type="caution">
    <text evidence="1">The sequence shown here is derived from an EMBL/GenBank/DDBJ whole genome shotgun (WGS) entry which is preliminary data.</text>
</comment>
<dbReference type="EMBL" id="JXDG01000040">
    <property type="protein sequence ID" value="KIH83160.1"/>
    <property type="molecule type" value="Genomic_DNA"/>
</dbReference>
<evidence type="ECO:0000313" key="1">
    <source>
        <dbReference type="EMBL" id="KIH83160.1"/>
    </source>
</evidence>
<accession>A0A0C2I8D9</accession>
<reference evidence="1 2" key="1">
    <citation type="submission" date="2015-01" db="EMBL/GenBank/DDBJ databases">
        <title>Complete genome of Pseudomonas batumici UCM B-321 producer of the batumin antibiotic with strong antistaphilococcal and potential anticancer activity.</title>
        <authorList>
            <person name="Klochko V.V."/>
            <person name="Zelena L.B."/>
            <person name="Elena K.A."/>
            <person name="Reva O.N."/>
        </authorList>
    </citation>
    <scope>NUCLEOTIDE SEQUENCE [LARGE SCALE GENOMIC DNA]</scope>
    <source>
        <strain evidence="1 2">UCM B-321</strain>
    </source>
</reference>
<protein>
    <submittedName>
        <fullName evidence="1">Uncharacterized protein</fullName>
    </submittedName>
</protein>
<organism evidence="1 2">
    <name type="scientific">Pseudomonas batumici</name>
    <dbReference type="NCBI Taxonomy" id="226910"/>
    <lineage>
        <taxon>Bacteria</taxon>
        <taxon>Pseudomonadati</taxon>
        <taxon>Pseudomonadota</taxon>
        <taxon>Gammaproteobacteria</taxon>
        <taxon>Pseudomonadales</taxon>
        <taxon>Pseudomonadaceae</taxon>
        <taxon>Pseudomonas</taxon>
    </lineage>
</organism>